<evidence type="ECO:0000313" key="2">
    <source>
        <dbReference type="Proteomes" id="UP001177021"/>
    </source>
</evidence>
<name>A0ACB0LFN8_TRIPR</name>
<reference evidence="1" key="1">
    <citation type="submission" date="2023-10" db="EMBL/GenBank/DDBJ databases">
        <authorList>
            <person name="Rodriguez Cubillos JULIANA M."/>
            <person name="De Vega J."/>
        </authorList>
    </citation>
    <scope>NUCLEOTIDE SEQUENCE</scope>
</reference>
<keyword evidence="2" id="KW-1185">Reference proteome</keyword>
<dbReference type="Proteomes" id="UP001177021">
    <property type="component" value="Unassembled WGS sequence"/>
</dbReference>
<protein>
    <submittedName>
        <fullName evidence="1">Uncharacterized protein</fullName>
    </submittedName>
</protein>
<accession>A0ACB0LFN8</accession>
<dbReference type="EMBL" id="CASHSV030000513">
    <property type="protein sequence ID" value="CAJ2666062.1"/>
    <property type="molecule type" value="Genomic_DNA"/>
</dbReference>
<gene>
    <name evidence="1" type="ORF">MILVUS5_LOCUS30925</name>
</gene>
<comment type="caution">
    <text evidence="1">The sequence shown here is derived from an EMBL/GenBank/DDBJ whole genome shotgun (WGS) entry which is preliminary data.</text>
</comment>
<evidence type="ECO:0000313" key="1">
    <source>
        <dbReference type="EMBL" id="CAJ2666062.1"/>
    </source>
</evidence>
<sequence length="266" mass="30243">MASWHSVPIHVAYEVLGWSAFVSWSISFYPQVILNFRRKSVVGLNFDYAVLNLVKQIFYLIYNCSLYFSPAVKKQYGNKFGHKQMNPVALNDIAFSVHAVLLSAFTLYQIAIYDRGNQKLSKMAAGLTVIVVLTSAVCVCIAFPHHHWLWLISIFNVIQVALTIIKYIPQAVMNFMRKSTEGWSIGLVLLDFFGGVANFLQMIMQSIDQGSWKNIYGNIGKLLVAVVSILFDIIFICQHYCLYRHSKDNKSTDQQLSENASNHEEV</sequence>
<proteinExistence type="predicted"/>
<organism evidence="1 2">
    <name type="scientific">Trifolium pratense</name>
    <name type="common">Red clover</name>
    <dbReference type="NCBI Taxonomy" id="57577"/>
    <lineage>
        <taxon>Eukaryota</taxon>
        <taxon>Viridiplantae</taxon>
        <taxon>Streptophyta</taxon>
        <taxon>Embryophyta</taxon>
        <taxon>Tracheophyta</taxon>
        <taxon>Spermatophyta</taxon>
        <taxon>Magnoliopsida</taxon>
        <taxon>eudicotyledons</taxon>
        <taxon>Gunneridae</taxon>
        <taxon>Pentapetalae</taxon>
        <taxon>rosids</taxon>
        <taxon>fabids</taxon>
        <taxon>Fabales</taxon>
        <taxon>Fabaceae</taxon>
        <taxon>Papilionoideae</taxon>
        <taxon>50 kb inversion clade</taxon>
        <taxon>NPAAA clade</taxon>
        <taxon>Hologalegina</taxon>
        <taxon>IRL clade</taxon>
        <taxon>Trifolieae</taxon>
        <taxon>Trifolium</taxon>
    </lineage>
</organism>